<evidence type="ECO:0000313" key="1">
    <source>
        <dbReference type="EMBL" id="PZF94098.1"/>
    </source>
</evidence>
<protein>
    <submittedName>
        <fullName evidence="1">Uncharacterized protein</fullName>
    </submittedName>
</protein>
<reference evidence="1 2" key="1">
    <citation type="submission" date="2018-01" db="EMBL/GenBank/DDBJ databases">
        <title>Draft genome sequence of Jishengella endophytica.</title>
        <authorList>
            <person name="Sahin N."/>
            <person name="Ay H."/>
            <person name="Saygin H."/>
        </authorList>
    </citation>
    <scope>NUCLEOTIDE SEQUENCE [LARGE SCALE GENOMIC DNA]</scope>
    <source>
        <strain evidence="1 2">DSM 45430</strain>
    </source>
</reference>
<sequence>MGQRWRVLVGLGAALFAVNVVARLIIKFGFDGDELAADRVTLGMFVVIGLMLGAVAFNWGQRRPVAQWGPEAAGAIGIALALTMLVGPLLVGENPFAAGSATFFWQVVLYLVAAGAGTVLGYLLLTTLGRDHRSRHLSRYAQTATTKPRRIVRR</sequence>
<dbReference type="OrthoDB" id="3400694at2"/>
<name>A0A2W2CR41_9ACTN</name>
<dbReference type="RefSeq" id="WP_111244280.1">
    <property type="nucleotide sequence ID" value="NZ_AP023358.1"/>
</dbReference>
<gene>
    <name evidence="1" type="ORF">C1I93_17020</name>
</gene>
<proteinExistence type="predicted"/>
<organism evidence="1 2">
    <name type="scientific">Micromonospora endophytica</name>
    <dbReference type="NCBI Taxonomy" id="515350"/>
    <lineage>
        <taxon>Bacteria</taxon>
        <taxon>Bacillati</taxon>
        <taxon>Actinomycetota</taxon>
        <taxon>Actinomycetes</taxon>
        <taxon>Micromonosporales</taxon>
        <taxon>Micromonosporaceae</taxon>
        <taxon>Micromonospora</taxon>
    </lineage>
</organism>
<dbReference type="EMBL" id="POTX01000111">
    <property type="protein sequence ID" value="PZF94098.1"/>
    <property type="molecule type" value="Genomic_DNA"/>
</dbReference>
<dbReference type="Proteomes" id="UP000248627">
    <property type="component" value="Unassembled WGS sequence"/>
</dbReference>
<keyword evidence="2" id="KW-1185">Reference proteome</keyword>
<comment type="caution">
    <text evidence="1">The sequence shown here is derived from an EMBL/GenBank/DDBJ whole genome shotgun (WGS) entry which is preliminary data.</text>
</comment>
<dbReference type="AlphaFoldDB" id="A0A2W2CR41"/>
<evidence type="ECO:0000313" key="2">
    <source>
        <dbReference type="Proteomes" id="UP000248627"/>
    </source>
</evidence>
<accession>A0A2W2CR41</accession>